<evidence type="ECO:0000313" key="1">
    <source>
        <dbReference type="EMBL" id="KAG0147534.1"/>
    </source>
</evidence>
<dbReference type="AlphaFoldDB" id="A0A9P6TD89"/>
<reference evidence="1" key="1">
    <citation type="submission" date="2013-11" db="EMBL/GenBank/DDBJ databases">
        <title>Genome sequence of the fusiform rust pathogen reveals effectors for host alternation and coevolution with pine.</title>
        <authorList>
            <consortium name="DOE Joint Genome Institute"/>
            <person name="Smith K."/>
            <person name="Pendleton A."/>
            <person name="Kubisiak T."/>
            <person name="Anderson C."/>
            <person name="Salamov A."/>
            <person name="Aerts A."/>
            <person name="Riley R."/>
            <person name="Clum A."/>
            <person name="Lindquist E."/>
            <person name="Ence D."/>
            <person name="Campbell M."/>
            <person name="Kronenberg Z."/>
            <person name="Feau N."/>
            <person name="Dhillon B."/>
            <person name="Hamelin R."/>
            <person name="Burleigh J."/>
            <person name="Smith J."/>
            <person name="Yandell M."/>
            <person name="Nelson C."/>
            <person name="Grigoriev I."/>
            <person name="Davis J."/>
        </authorList>
    </citation>
    <scope>NUCLEOTIDE SEQUENCE</scope>
    <source>
        <strain evidence="1">G11</strain>
    </source>
</reference>
<organism evidence="1 2">
    <name type="scientific">Cronartium quercuum f. sp. fusiforme G11</name>
    <dbReference type="NCBI Taxonomy" id="708437"/>
    <lineage>
        <taxon>Eukaryota</taxon>
        <taxon>Fungi</taxon>
        <taxon>Dikarya</taxon>
        <taxon>Basidiomycota</taxon>
        <taxon>Pucciniomycotina</taxon>
        <taxon>Pucciniomycetes</taxon>
        <taxon>Pucciniales</taxon>
        <taxon>Coleosporiaceae</taxon>
        <taxon>Cronartium</taxon>
    </lineage>
</organism>
<protein>
    <submittedName>
        <fullName evidence="1">Uncharacterized protein</fullName>
    </submittedName>
</protein>
<evidence type="ECO:0000313" key="2">
    <source>
        <dbReference type="Proteomes" id="UP000886653"/>
    </source>
</evidence>
<sequence length="208" mass="22749">MTPRLKLYKLKPVIHLKYQSSSSSFYIPIILTILAVPCKHYLVSFSWKDSQWINPKEIGLPQQARSIVFAIPSNLFIDYSTGTYATLKPNISSYPIITPFDHELSEPFALPSITSSLGTGSTSLSSNTAGIVSGLSGLAFKTTTGLVNLGLTGTTKLAHNPVIQIGLPTQEVIGMRDYLATFMTSDGRLGRSNKSSLFYMNQHQSKSL</sequence>
<comment type="caution">
    <text evidence="1">The sequence shown here is derived from an EMBL/GenBank/DDBJ whole genome shotgun (WGS) entry which is preliminary data.</text>
</comment>
<dbReference type="OrthoDB" id="5325112at2759"/>
<proteinExistence type="predicted"/>
<dbReference type="Proteomes" id="UP000886653">
    <property type="component" value="Unassembled WGS sequence"/>
</dbReference>
<name>A0A9P6TD89_9BASI</name>
<accession>A0A9P6TD89</accession>
<gene>
    <name evidence="1" type="ORF">CROQUDRAFT_91445</name>
</gene>
<keyword evidence="2" id="KW-1185">Reference proteome</keyword>
<dbReference type="EMBL" id="MU167247">
    <property type="protein sequence ID" value="KAG0147534.1"/>
    <property type="molecule type" value="Genomic_DNA"/>
</dbReference>